<evidence type="ECO:0000313" key="10">
    <source>
        <dbReference type="EMBL" id="RLV49757.1"/>
    </source>
</evidence>
<evidence type="ECO:0000256" key="6">
    <source>
        <dbReference type="ARBA" id="ARBA00023136"/>
    </source>
</evidence>
<dbReference type="InterPro" id="IPR027417">
    <property type="entry name" value="P-loop_NTPase"/>
</dbReference>
<evidence type="ECO:0000259" key="8">
    <source>
        <dbReference type="PROSITE" id="PS50893"/>
    </source>
</evidence>
<keyword evidence="6 7" id="KW-0472">Membrane</keyword>
<dbReference type="SUPFAM" id="SSF52540">
    <property type="entry name" value="P-loop containing nucleoside triphosphate hydrolases"/>
    <property type="match status" value="1"/>
</dbReference>
<comment type="caution">
    <text evidence="10">The sequence shown here is derived from an EMBL/GenBank/DDBJ whole genome shotgun (WGS) entry which is preliminary data.</text>
</comment>
<feature type="transmembrane region" description="Helical" evidence="7">
    <location>
        <begin position="173"/>
        <end position="191"/>
    </location>
</feature>
<evidence type="ECO:0000256" key="7">
    <source>
        <dbReference type="SAM" id="Phobius"/>
    </source>
</evidence>
<dbReference type="SMART" id="SM00382">
    <property type="entry name" value="AAA"/>
    <property type="match status" value="1"/>
</dbReference>
<reference evidence="10 11" key="1">
    <citation type="submission" date="2018-10" db="EMBL/GenBank/DDBJ databases">
        <title>Marmoricola sp. 4Q3S-7 whole genome shotgun sequence.</title>
        <authorList>
            <person name="Li F."/>
        </authorList>
    </citation>
    <scope>NUCLEOTIDE SEQUENCE [LARGE SCALE GENOMIC DNA]</scope>
    <source>
        <strain evidence="10 11">4Q3S-7</strain>
    </source>
</reference>
<dbReference type="GO" id="GO:0034040">
    <property type="term" value="F:ATPase-coupled lipid transmembrane transporter activity"/>
    <property type="evidence" value="ECO:0007669"/>
    <property type="project" value="TreeGrafter"/>
</dbReference>
<dbReference type="GO" id="GO:0140359">
    <property type="term" value="F:ABC-type transporter activity"/>
    <property type="evidence" value="ECO:0007669"/>
    <property type="project" value="InterPro"/>
</dbReference>
<name>A0A3L8P401_9ACTN</name>
<keyword evidence="4 10" id="KW-0067">ATP-binding</keyword>
<dbReference type="PROSITE" id="PS50893">
    <property type="entry name" value="ABC_TRANSPORTER_2"/>
    <property type="match status" value="1"/>
</dbReference>
<feature type="domain" description="ABC transporter" evidence="8">
    <location>
        <begin position="351"/>
        <end position="588"/>
    </location>
</feature>
<dbReference type="SUPFAM" id="SSF90123">
    <property type="entry name" value="ABC transporter transmembrane region"/>
    <property type="match status" value="1"/>
</dbReference>
<gene>
    <name evidence="10" type="ORF">D9V37_07570</name>
</gene>
<comment type="subcellular location">
    <subcellularLocation>
        <location evidence="1">Cell membrane</location>
        <topology evidence="1">Multi-pass membrane protein</topology>
    </subcellularLocation>
</comment>
<dbReference type="Proteomes" id="UP000281708">
    <property type="component" value="Unassembled WGS sequence"/>
</dbReference>
<dbReference type="Pfam" id="PF00005">
    <property type="entry name" value="ABC_tran"/>
    <property type="match status" value="1"/>
</dbReference>
<keyword evidence="3" id="KW-0547">Nucleotide-binding</keyword>
<keyword evidence="5 7" id="KW-1133">Transmembrane helix</keyword>
<feature type="transmembrane region" description="Helical" evidence="7">
    <location>
        <begin position="70"/>
        <end position="92"/>
    </location>
</feature>
<evidence type="ECO:0000256" key="2">
    <source>
        <dbReference type="ARBA" id="ARBA00022692"/>
    </source>
</evidence>
<dbReference type="Gene3D" id="1.20.1560.10">
    <property type="entry name" value="ABC transporter type 1, transmembrane domain"/>
    <property type="match status" value="1"/>
</dbReference>
<dbReference type="InterPro" id="IPR003439">
    <property type="entry name" value="ABC_transporter-like_ATP-bd"/>
</dbReference>
<dbReference type="InterPro" id="IPR011527">
    <property type="entry name" value="ABC1_TM_dom"/>
</dbReference>
<sequence>MPLPLALRVVAPAARPQAARLGLAAGSVLVQVGLELLRPWPLALAVDHALAAGARPLRLPVLGELGATSALVLAALATVVLTVGIGALDLVLERSAEGAAERIGARVRSDMFTRLLTRSLRWHDRTRVGELQSRMSTDVGRLQDAVVATTTTLVPDAVMVAAVVVLMARLDPMLAVVGLSVVPVLALLVVVQRRQVRAAQLAARSTSGRLASTTTDLLRNIRAVQAFGRHDRAETIHGADNHAVLRAELRAVDVTARWTPVGDVVLALGTGLVLVVGGTHVLRGGLSVGALLVVLAYLSSLYSPVKNLARLSTVLAKASVSAGRVREVMVCEEAIREHPLAVPAPSLRHGIWFEDVSFGYEPGRPVISHLTLAVRAGETVCLLGASGGGKSTLTYLLLRLYDVDSGRVTLDGVDVRDCTLASLRSRFAYLPQDPWLLDATLAENIAFGTPDADREQVREAARLARVEEFVARLPLGYDTPLGENGVRLSGGQRRRVALARAVLGDAPMMLLDEPTASLDQASAEAVLDAVGATVGAGAGTGAGVVSGAPGRRTTLIVTHDPRLAVMADRVLELRPGDPTGTPVVTVERR</sequence>
<dbReference type="InterPro" id="IPR003593">
    <property type="entry name" value="AAA+_ATPase"/>
</dbReference>
<keyword evidence="2 7" id="KW-0812">Transmembrane</keyword>
<feature type="transmembrane region" description="Helical" evidence="7">
    <location>
        <begin position="145"/>
        <end position="167"/>
    </location>
</feature>
<dbReference type="EMBL" id="RDBE01000006">
    <property type="protein sequence ID" value="RLV49757.1"/>
    <property type="molecule type" value="Genomic_DNA"/>
</dbReference>
<dbReference type="PROSITE" id="PS50929">
    <property type="entry name" value="ABC_TM1F"/>
    <property type="match status" value="1"/>
</dbReference>
<dbReference type="Gene3D" id="3.40.50.300">
    <property type="entry name" value="P-loop containing nucleotide triphosphate hydrolases"/>
    <property type="match status" value="1"/>
</dbReference>
<evidence type="ECO:0000256" key="1">
    <source>
        <dbReference type="ARBA" id="ARBA00004651"/>
    </source>
</evidence>
<dbReference type="Pfam" id="PF00664">
    <property type="entry name" value="ABC_membrane"/>
    <property type="match status" value="1"/>
</dbReference>
<dbReference type="AlphaFoldDB" id="A0A3L8P401"/>
<dbReference type="InterPro" id="IPR036640">
    <property type="entry name" value="ABC1_TM_sf"/>
</dbReference>
<evidence type="ECO:0000256" key="5">
    <source>
        <dbReference type="ARBA" id="ARBA00022989"/>
    </source>
</evidence>
<keyword evidence="11" id="KW-1185">Reference proteome</keyword>
<organism evidence="10 11">
    <name type="scientific">Nocardioides mangrovicus</name>
    <dbReference type="NCBI Taxonomy" id="2478913"/>
    <lineage>
        <taxon>Bacteria</taxon>
        <taxon>Bacillati</taxon>
        <taxon>Actinomycetota</taxon>
        <taxon>Actinomycetes</taxon>
        <taxon>Propionibacteriales</taxon>
        <taxon>Nocardioidaceae</taxon>
        <taxon>Nocardioides</taxon>
    </lineage>
</organism>
<accession>A0A3L8P401</accession>
<dbReference type="PANTHER" id="PTHR24221">
    <property type="entry name" value="ATP-BINDING CASSETTE SUB-FAMILY B"/>
    <property type="match status" value="1"/>
</dbReference>
<dbReference type="InterPro" id="IPR017871">
    <property type="entry name" value="ABC_transporter-like_CS"/>
</dbReference>
<feature type="transmembrane region" description="Helical" evidence="7">
    <location>
        <begin position="264"/>
        <end position="282"/>
    </location>
</feature>
<dbReference type="InterPro" id="IPR039421">
    <property type="entry name" value="Type_1_exporter"/>
</dbReference>
<dbReference type="GO" id="GO:0005886">
    <property type="term" value="C:plasma membrane"/>
    <property type="evidence" value="ECO:0007669"/>
    <property type="project" value="UniProtKB-SubCell"/>
</dbReference>
<dbReference type="GO" id="GO:0016887">
    <property type="term" value="F:ATP hydrolysis activity"/>
    <property type="evidence" value="ECO:0007669"/>
    <property type="project" value="InterPro"/>
</dbReference>
<evidence type="ECO:0000313" key="11">
    <source>
        <dbReference type="Proteomes" id="UP000281708"/>
    </source>
</evidence>
<dbReference type="OrthoDB" id="9806127at2"/>
<evidence type="ECO:0000256" key="4">
    <source>
        <dbReference type="ARBA" id="ARBA00022840"/>
    </source>
</evidence>
<dbReference type="PROSITE" id="PS00211">
    <property type="entry name" value="ABC_TRANSPORTER_1"/>
    <property type="match status" value="1"/>
</dbReference>
<evidence type="ECO:0000256" key="3">
    <source>
        <dbReference type="ARBA" id="ARBA00022741"/>
    </source>
</evidence>
<dbReference type="PANTHER" id="PTHR24221:SF654">
    <property type="entry name" value="ATP-BINDING CASSETTE SUB-FAMILY B MEMBER 6"/>
    <property type="match status" value="1"/>
</dbReference>
<protein>
    <submittedName>
        <fullName evidence="10">ABC transporter ATP-binding protein</fullName>
    </submittedName>
</protein>
<evidence type="ECO:0000259" key="9">
    <source>
        <dbReference type="PROSITE" id="PS50929"/>
    </source>
</evidence>
<dbReference type="GO" id="GO:0005524">
    <property type="term" value="F:ATP binding"/>
    <property type="evidence" value="ECO:0007669"/>
    <property type="project" value="UniProtKB-KW"/>
</dbReference>
<proteinExistence type="predicted"/>
<feature type="domain" description="ABC transmembrane type-1" evidence="9">
    <location>
        <begin position="23"/>
        <end position="317"/>
    </location>
</feature>
<dbReference type="RefSeq" id="WP_121805522.1">
    <property type="nucleotide sequence ID" value="NZ_RDBE01000006.1"/>
</dbReference>